<protein>
    <submittedName>
        <fullName evidence="6">Caspase domain-containing protein</fullName>
    </submittedName>
</protein>
<dbReference type="GO" id="GO:0004197">
    <property type="term" value="F:cysteine-type endopeptidase activity"/>
    <property type="evidence" value="ECO:0007669"/>
    <property type="project" value="InterPro"/>
</dbReference>
<dbReference type="OrthoDB" id="3223806at2759"/>
<dbReference type="Pfam" id="PF00656">
    <property type="entry name" value="Peptidase_C14"/>
    <property type="match status" value="1"/>
</dbReference>
<proteinExistence type="inferred from homology"/>
<dbReference type="GO" id="GO:0006915">
    <property type="term" value="P:apoptotic process"/>
    <property type="evidence" value="ECO:0007669"/>
    <property type="project" value="UniProtKB-KW"/>
</dbReference>
<keyword evidence="3" id="KW-0645">Protease</keyword>
<dbReference type="PANTHER" id="PTHR48104:SF30">
    <property type="entry name" value="METACASPASE-1"/>
    <property type="match status" value="1"/>
</dbReference>
<dbReference type="Proteomes" id="UP000521943">
    <property type="component" value="Unassembled WGS sequence"/>
</dbReference>
<dbReference type="InterPro" id="IPR011600">
    <property type="entry name" value="Pept_C14_caspase"/>
</dbReference>
<keyword evidence="3" id="KW-0788">Thiol protease</keyword>
<dbReference type="GO" id="GO:0006508">
    <property type="term" value="P:proteolysis"/>
    <property type="evidence" value="ECO:0007669"/>
    <property type="project" value="InterPro"/>
</dbReference>
<dbReference type="GO" id="GO:0005737">
    <property type="term" value="C:cytoplasm"/>
    <property type="evidence" value="ECO:0007669"/>
    <property type="project" value="TreeGrafter"/>
</dbReference>
<dbReference type="AlphaFoldDB" id="A0A8H6I8N5"/>
<evidence type="ECO:0000313" key="7">
    <source>
        <dbReference type="Proteomes" id="UP000521943"/>
    </source>
</evidence>
<evidence type="ECO:0000259" key="5">
    <source>
        <dbReference type="Pfam" id="PF00656"/>
    </source>
</evidence>
<sequence length="708" mass="78508">MWLPWLKITVTSYVDLIYYIIGRNKQAEESSPSTTSWGSRLFGWGQSAPAPPRGAEAIQAMSRPPLWAVIIGINDYHESSKMAKLSGAVPDADAINDYLQSELKVPSSQIRNLRDKQATRAGIIAAFEWLRDLNPPDFKHQDPILIYYAGHGGEVPTKGVQTLIPIDYIPDKQPPIPDRTVAALINQIAKKQGNNITVILDCCHSGSGARGDEDETTTVRGGELHPNDAPEGLDSHIVAGYKPPQPTGGTRGIKVAKGFANQDMNSHVLLAACSANELAKEDKKDDRPRGRFTGALLELFRNTSPDQITYFEVLTRMPKIDDQNPQVEGFHQKRIFFDAKVLPPTRHTYEVSIDSKGRFIVEAGRAHGITDGAEFTVYKNKESVPDSPLGKMVAQERSIKPFTTIFLPNSEGAPKPFEGSAIAIQTKVGALEDLKIHVPLETQYLPVFEAVARELDGAGPELCRIKLVENKAEAKLGIVAEGNKQVAFNVLETRATDYGFTRMPYTVDCVTDDLHRVLRAASHYHLHLNLEHFNNKIKEGIKIEFYALEDKEDEYGEDYREPVGPDLYRDGKVEIDVDDETRYGMKITNSTPFNLHFACFFFDHADFSITALNEMSAKTAYRKDPPLLKGASAEMGYGRLGIPPFQCDVPDGLDLAVGFLKFYFTEEPVDLSHIPQISPFTGTRGVVPSMDRKNPAWGTVIMPVVLKA</sequence>
<dbReference type="InterPro" id="IPR050452">
    <property type="entry name" value="Metacaspase"/>
</dbReference>
<evidence type="ECO:0000256" key="3">
    <source>
        <dbReference type="ARBA" id="ARBA00022807"/>
    </source>
</evidence>
<dbReference type="InterPro" id="IPR029030">
    <property type="entry name" value="Caspase-like_dom_sf"/>
</dbReference>
<keyword evidence="2" id="KW-0053">Apoptosis</keyword>
<evidence type="ECO:0000256" key="1">
    <source>
        <dbReference type="ARBA" id="ARBA00009005"/>
    </source>
</evidence>
<dbReference type="PANTHER" id="PTHR48104">
    <property type="entry name" value="METACASPASE-4"/>
    <property type="match status" value="1"/>
</dbReference>
<evidence type="ECO:0000256" key="2">
    <source>
        <dbReference type="ARBA" id="ARBA00022703"/>
    </source>
</evidence>
<comment type="caution">
    <text evidence="6">The sequence shown here is derived from an EMBL/GenBank/DDBJ whole genome shotgun (WGS) entry which is preliminary data.</text>
</comment>
<dbReference type="Gene3D" id="3.40.50.1460">
    <property type="match status" value="1"/>
</dbReference>
<dbReference type="SUPFAM" id="SSF52129">
    <property type="entry name" value="Caspase-like"/>
    <property type="match status" value="1"/>
</dbReference>
<name>A0A8H6I8N5_9AGAR</name>
<reference evidence="6 7" key="1">
    <citation type="submission" date="2020-07" db="EMBL/GenBank/DDBJ databases">
        <title>Comparative genomics of pyrophilous fungi reveals a link between fire events and developmental genes.</title>
        <authorList>
            <consortium name="DOE Joint Genome Institute"/>
            <person name="Steindorff A.S."/>
            <person name="Carver A."/>
            <person name="Calhoun S."/>
            <person name="Stillman K."/>
            <person name="Liu H."/>
            <person name="Lipzen A."/>
            <person name="Pangilinan J."/>
            <person name="Labutti K."/>
            <person name="Bruns T.D."/>
            <person name="Grigoriev I.V."/>
        </authorList>
    </citation>
    <scope>NUCLEOTIDE SEQUENCE [LARGE SCALE GENOMIC DNA]</scope>
    <source>
        <strain evidence="6 7">CBS 144469</strain>
    </source>
</reference>
<feature type="region of interest" description="Disordered" evidence="4">
    <location>
        <begin position="209"/>
        <end position="234"/>
    </location>
</feature>
<comment type="similarity">
    <text evidence="1">Belongs to the peptidase C14B family.</text>
</comment>
<organism evidence="6 7">
    <name type="scientific">Ephemerocybe angulata</name>
    <dbReference type="NCBI Taxonomy" id="980116"/>
    <lineage>
        <taxon>Eukaryota</taxon>
        <taxon>Fungi</taxon>
        <taxon>Dikarya</taxon>
        <taxon>Basidiomycota</taxon>
        <taxon>Agaricomycotina</taxon>
        <taxon>Agaricomycetes</taxon>
        <taxon>Agaricomycetidae</taxon>
        <taxon>Agaricales</taxon>
        <taxon>Agaricineae</taxon>
        <taxon>Psathyrellaceae</taxon>
        <taxon>Ephemerocybe</taxon>
    </lineage>
</organism>
<keyword evidence="3" id="KW-0378">Hydrolase</keyword>
<gene>
    <name evidence="6" type="ORF">DFP72DRAFT_120220</name>
</gene>
<accession>A0A8H6I8N5</accession>
<dbReference type="EMBL" id="JACGCI010000014">
    <property type="protein sequence ID" value="KAF6759907.1"/>
    <property type="molecule type" value="Genomic_DNA"/>
</dbReference>
<keyword evidence="7" id="KW-1185">Reference proteome</keyword>
<evidence type="ECO:0000256" key="4">
    <source>
        <dbReference type="SAM" id="MobiDB-lite"/>
    </source>
</evidence>
<evidence type="ECO:0000313" key="6">
    <source>
        <dbReference type="EMBL" id="KAF6759907.1"/>
    </source>
</evidence>
<feature type="domain" description="Peptidase C14 caspase" evidence="5">
    <location>
        <begin position="67"/>
        <end position="317"/>
    </location>
</feature>